<keyword evidence="8" id="KW-1185">Reference proteome</keyword>
<dbReference type="GO" id="GO:0005506">
    <property type="term" value="F:iron ion binding"/>
    <property type="evidence" value="ECO:0007669"/>
    <property type="project" value="InterPro"/>
</dbReference>
<dbReference type="AlphaFoldDB" id="A0AB34KL39"/>
<dbReference type="GO" id="GO:0020037">
    <property type="term" value="F:heme binding"/>
    <property type="evidence" value="ECO:0007669"/>
    <property type="project" value="InterPro"/>
</dbReference>
<dbReference type="Pfam" id="PF00067">
    <property type="entry name" value="p450"/>
    <property type="match status" value="1"/>
</dbReference>
<dbReference type="GeneID" id="96009544"/>
<dbReference type="FunFam" id="1.10.630.10:FF:000018">
    <property type="entry name" value="Cytochrome P450 monooxygenase"/>
    <property type="match status" value="1"/>
</dbReference>
<keyword evidence="3" id="KW-0479">Metal-binding</keyword>
<dbReference type="PRINTS" id="PR00359">
    <property type="entry name" value="BP450"/>
</dbReference>
<dbReference type="CDD" id="cd11030">
    <property type="entry name" value="CYP105-like"/>
    <property type="match status" value="1"/>
</dbReference>
<evidence type="ECO:0000256" key="1">
    <source>
        <dbReference type="ARBA" id="ARBA00010617"/>
    </source>
</evidence>
<dbReference type="GO" id="GO:0016705">
    <property type="term" value="F:oxidoreductase activity, acting on paired donors, with incorporation or reduction of molecular oxygen"/>
    <property type="evidence" value="ECO:0007669"/>
    <property type="project" value="InterPro"/>
</dbReference>
<dbReference type="InterPro" id="IPR036396">
    <property type="entry name" value="Cyt_P450_sf"/>
</dbReference>
<dbReference type="PANTHER" id="PTHR46696">
    <property type="entry name" value="P450, PUTATIVE (EUROFUNG)-RELATED"/>
    <property type="match status" value="1"/>
</dbReference>
<sequence length="407" mass="45556">MHAPTETLTFPFARRETFHPPPENAELRHKCPIVKVKLFDDSESWLLTKRKDCCAALAAPQLSADRRHAAYPEIHEGGGKAKAQTPTFVNLDDPAHAEQRGMLEAWFTPQAAEKMRPMMRRVVEANLDELVGKHGEHTREPVDFVQEFAGLVPPQVIYHLLGIPEEDIPALSRDSEVRTSTARDAAQSSNRNLQAYMEQFVKGRIESPSPKDDLVSHLVAGPYKQGKLSLEEIVNLAFLVLVAGNAALINSIALGVVTLHLHAGQRDELKEDPKLAKDVVLELTRYNTTSALNSRRAVNEDVEIGGQSMRKGDKLICSVQSADRDEEHFAHPDRFDIHRRVEPKDVLGFGWGPHRCQGEWLSRVELEEVFAVLYQRLPDLKLAVPVESLEYTPATQNMGVTAMPVVW</sequence>
<comment type="caution">
    <text evidence="7">The sequence shown here is derived from an EMBL/GenBank/DDBJ whole genome shotgun (WGS) entry which is preliminary data.</text>
</comment>
<keyword evidence="2" id="KW-0349">Heme</keyword>
<dbReference type="Proteomes" id="UP000803884">
    <property type="component" value="Unassembled WGS sequence"/>
</dbReference>
<dbReference type="Gene3D" id="1.10.630.10">
    <property type="entry name" value="Cytochrome P450"/>
    <property type="match status" value="1"/>
</dbReference>
<dbReference type="RefSeq" id="XP_069227126.1">
    <property type="nucleotide sequence ID" value="XM_069376706.1"/>
</dbReference>
<keyword evidence="6" id="KW-0503">Monooxygenase</keyword>
<evidence type="ECO:0000313" key="7">
    <source>
        <dbReference type="EMBL" id="KAL1584020.1"/>
    </source>
</evidence>
<dbReference type="InterPro" id="IPR002397">
    <property type="entry name" value="Cyt_P450_B"/>
</dbReference>
<accession>A0AB34KL39</accession>
<dbReference type="InterPro" id="IPR001128">
    <property type="entry name" value="Cyt_P450"/>
</dbReference>
<dbReference type="SUPFAM" id="SSF48264">
    <property type="entry name" value="Cytochrome P450"/>
    <property type="match status" value="1"/>
</dbReference>
<keyword evidence="4" id="KW-0560">Oxidoreductase</keyword>
<evidence type="ECO:0000256" key="2">
    <source>
        <dbReference type="ARBA" id="ARBA00022617"/>
    </source>
</evidence>
<protein>
    <recommendedName>
        <fullName evidence="9">Cytochrome P450</fullName>
    </recommendedName>
</protein>
<evidence type="ECO:0000256" key="3">
    <source>
        <dbReference type="ARBA" id="ARBA00022723"/>
    </source>
</evidence>
<keyword evidence="5" id="KW-0408">Iron</keyword>
<evidence type="ECO:0000256" key="4">
    <source>
        <dbReference type="ARBA" id="ARBA00023002"/>
    </source>
</evidence>
<dbReference type="GO" id="GO:0004497">
    <property type="term" value="F:monooxygenase activity"/>
    <property type="evidence" value="ECO:0007669"/>
    <property type="project" value="UniProtKB-KW"/>
</dbReference>
<evidence type="ECO:0008006" key="9">
    <source>
        <dbReference type="Google" id="ProtNLM"/>
    </source>
</evidence>
<reference evidence="7 8" key="1">
    <citation type="journal article" date="2020" name="Microbiol. Resour. Announc.">
        <title>Draft Genome Sequence of a Cladosporium Species Isolated from the Mesophotic Ascidian Didemnum maculosum.</title>
        <authorList>
            <person name="Gioti A."/>
            <person name="Siaperas R."/>
            <person name="Nikolaivits E."/>
            <person name="Le Goff G."/>
            <person name="Ouazzani J."/>
            <person name="Kotoulas G."/>
            <person name="Topakas E."/>
        </authorList>
    </citation>
    <scope>NUCLEOTIDE SEQUENCE [LARGE SCALE GENOMIC DNA]</scope>
    <source>
        <strain evidence="7 8">TM138-S3</strain>
    </source>
</reference>
<comment type="similarity">
    <text evidence="1">Belongs to the cytochrome P450 family.</text>
</comment>
<organism evidence="7 8">
    <name type="scientific">Cladosporium halotolerans</name>
    <dbReference type="NCBI Taxonomy" id="1052096"/>
    <lineage>
        <taxon>Eukaryota</taxon>
        <taxon>Fungi</taxon>
        <taxon>Dikarya</taxon>
        <taxon>Ascomycota</taxon>
        <taxon>Pezizomycotina</taxon>
        <taxon>Dothideomycetes</taxon>
        <taxon>Dothideomycetidae</taxon>
        <taxon>Cladosporiales</taxon>
        <taxon>Cladosporiaceae</taxon>
        <taxon>Cladosporium</taxon>
    </lineage>
</organism>
<dbReference type="EMBL" id="JAAQHG020000029">
    <property type="protein sequence ID" value="KAL1584020.1"/>
    <property type="molecule type" value="Genomic_DNA"/>
</dbReference>
<dbReference type="PANTHER" id="PTHR46696:SF6">
    <property type="entry name" value="P450, PUTATIVE (EUROFUNG)-RELATED"/>
    <property type="match status" value="1"/>
</dbReference>
<evidence type="ECO:0000256" key="5">
    <source>
        <dbReference type="ARBA" id="ARBA00023004"/>
    </source>
</evidence>
<name>A0AB34KL39_9PEZI</name>
<gene>
    <name evidence="7" type="ORF">WHR41_08102</name>
</gene>
<proteinExistence type="inferred from homology"/>
<evidence type="ECO:0000256" key="6">
    <source>
        <dbReference type="ARBA" id="ARBA00023033"/>
    </source>
</evidence>
<evidence type="ECO:0000313" key="8">
    <source>
        <dbReference type="Proteomes" id="UP000803884"/>
    </source>
</evidence>